<dbReference type="InterPro" id="IPR008254">
    <property type="entry name" value="Flavodoxin/NO_synth"/>
</dbReference>
<dbReference type="EMBL" id="BKAG01000051">
    <property type="protein sequence ID" value="GEP45523.1"/>
    <property type="molecule type" value="Genomic_DNA"/>
</dbReference>
<evidence type="ECO:0000256" key="2">
    <source>
        <dbReference type="ARBA" id="ARBA00022630"/>
    </source>
</evidence>
<dbReference type="GO" id="GO:0005829">
    <property type="term" value="C:cytosol"/>
    <property type="evidence" value="ECO:0007669"/>
    <property type="project" value="TreeGrafter"/>
</dbReference>
<dbReference type="PRINTS" id="PR00369">
    <property type="entry name" value="FLAVODOXIN"/>
</dbReference>
<dbReference type="Gene3D" id="3.40.50.360">
    <property type="match status" value="1"/>
</dbReference>
<feature type="domain" description="Flavodoxin-like" evidence="4">
    <location>
        <begin position="5"/>
        <end position="143"/>
    </location>
</feature>
<keyword evidence="6" id="KW-1185">Reference proteome</keyword>
<evidence type="ECO:0000256" key="1">
    <source>
        <dbReference type="ARBA" id="ARBA00001917"/>
    </source>
</evidence>
<comment type="caution">
    <text evidence="5">The sequence shown here is derived from an EMBL/GenBank/DDBJ whole genome shotgun (WGS) entry which is preliminary data.</text>
</comment>
<dbReference type="GO" id="GO:0010181">
    <property type="term" value="F:FMN binding"/>
    <property type="evidence" value="ECO:0007669"/>
    <property type="project" value="InterPro"/>
</dbReference>
<dbReference type="AlphaFoldDB" id="A0A512MFJ9"/>
<gene>
    <name evidence="5" type="ORF">BGE01nite_48140</name>
</gene>
<keyword evidence="2" id="KW-0285">Flavoprotein</keyword>
<dbReference type="Proteomes" id="UP000321577">
    <property type="component" value="Unassembled WGS sequence"/>
</dbReference>
<dbReference type="SUPFAM" id="SSF52218">
    <property type="entry name" value="Flavoproteins"/>
    <property type="match status" value="1"/>
</dbReference>
<evidence type="ECO:0000313" key="5">
    <source>
        <dbReference type="EMBL" id="GEP45523.1"/>
    </source>
</evidence>
<dbReference type="RefSeq" id="WP_170267016.1">
    <property type="nucleotide sequence ID" value="NZ_BKAG01000051.1"/>
</dbReference>
<comment type="cofactor">
    <cofactor evidence="1">
        <name>FMN</name>
        <dbReference type="ChEBI" id="CHEBI:58210"/>
    </cofactor>
</comment>
<evidence type="ECO:0000259" key="4">
    <source>
        <dbReference type="PROSITE" id="PS50902"/>
    </source>
</evidence>
<evidence type="ECO:0000313" key="6">
    <source>
        <dbReference type="Proteomes" id="UP000321577"/>
    </source>
</evidence>
<dbReference type="InterPro" id="IPR001094">
    <property type="entry name" value="Flavdoxin-like"/>
</dbReference>
<proteinExistence type="predicted"/>
<accession>A0A512MFJ9</accession>
<dbReference type="GO" id="GO:0050660">
    <property type="term" value="F:flavin adenine dinucleotide binding"/>
    <property type="evidence" value="ECO:0007669"/>
    <property type="project" value="TreeGrafter"/>
</dbReference>
<reference evidence="5 6" key="1">
    <citation type="submission" date="2019-07" db="EMBL/GenBank/DDBJ databases">
        <title>Whole genome shotgun sequence of Brevifollis gellanilyticus NBRC 108608.</title>
        <authorList>
            <person name="Hosoyama A."/>
            <person name="Uohara A."/>
            <person name="Ohji S."/>
            <person name="Ichikawa N."/>
        </authorList>
    </citation>
    <scope>NUCLEOTIDE SEQUENCE [LARGE SCALE GENOMIC DNA]</scope>
    <source>
        <strain evidence="5 6">NBRC 108608</strain>
    </source>
</reference>
<dbReference type="GO" id="GO:0016491">
    <property type="term" value="F:oxidoreductase activity"/>
    <property type="evidence" value="ECO:0007669"/>
    <property type="project" value="TreeGrafter"/>
</dbReference>
<protein>
    <recommendedName>
        <fullName evidence="4">Flavodoxin-like domain-containing protein</fullName>
    </recommendedName>
</protein>
<dbReference type="PANTHER" id="PTHR19384">
    <property type="entry name" value="NITRIC OXIDE SYNTHASE-RELATED"/>
    <property type="match status" value="1"/>
</dbReference>
<evidence type="ECO:0000256" key="3">
    <source>
        <dbReference type="ARBA" id="ARBA00022643"/>
    </source>
</evidence>
<dbReference type="InterPro" id="IPR029039">
    <property type="entry name" value="Flavoprotein-like_sf"/>
</dbReference>
<dbReference type="PANTHER" id="PTHR19384:SF128">
    <property type="entry name" value="NADPH OXIDOREDUCTASE A"/>
    <property type="match status" value="1"/>
</dbReference>
<name>A0A512MFJ9_9BACT</name>
<dbReference type="PROSITE" id="PS50902">
    <property type="entry name" value="FLAVODOXIN_LIKE"/>
    <property type="match status" value="1"/>
</dbReference>
<organism evidence="5 6">
    <name type="scientific">Brevifollis gellanilyticus</name>
    <dbReference type="NCBI Taxonomy" id="748831"/>
    <lineage>
        <taxon>Bacteria</taxon>
        <taxon>Pseudomonadati</taxon>
        <taxon>Verrucomicrobiota</taxon>
        <taxon>Verrucomicrobiia</taxon>
        <taxon>Verrucomicrobiales</taxon>
        <taxon>Verrucomicrobiaceae</taxon>
    </lineage>
</organism>
<sequence>MSKPILILYGSVTGNSEHCADKAADVARSRGYDVTVEDMARSSPQVLRDFSTVLIVTSTYGDGDPPDGTEDFYRAVVQEKNMLLTHLRFSVLALGDKNYDQFCKTGKDYDDALELLGATRIHPRTDCDWDFDDASDTWVEGVFTALAEDRILMAA</sequence>
<keyword evidence="3" id="KW-0288">FMN</keyword>
<dbReference type="Pfam" id="PF00258">
    <property type="entry name" value="Flavodoxin_1"/>
    <property type="match status" value="1"/>
</dbReference>